<evidence type="ECO:0000313" key="2">
    <source>
        <dbReference type="EMBL" id="GJT96263.1"/>
    </source>
</evidence>
<reference evidence="2" key="1">
    <citation type="journal article" date="2022" name="Int. J. Mol. Sci.">
        <title>Draft Genome of Tanacetum Coccineum: Genomic Comparison of Closely Related Tanacetum-Family Plants.</title>
        <authorList>
            <person name="Yamashiro T."/>
            <person name="Shiraishi A."/>
            <person name="Nakayama K."/>
            <person name="Satake H."/>
        </authorList>
    </citation>
    <scope>NUCLEOTIDE SEQUENCE</scope>
</reference>
<feature type="region of interest" description="Disordered" evidence="1">
    <location>
        <begin position="80"/>
        <end position="136"/>
    </location>
</feature>
<protein>
    <submittedName>
        <fullName evidence="2">Uncharacterized protein</fullName>
    </submittedName>
</protein>
<evidence type="ECO:0000256" key="1">
    <source>
        <dbReference type="SAM" id="MobiDB-lite"/>
    </source>
</evidence>
<sequence length="136" mass="15290">MALQLIVEGYLGSQLLGLYIEMHYHLLFKRLNTLRFSLPLRKRVVSDNSWSWIQVGGVRQLLLARQYLVGAIQAIAPRPRPRGVSIREAADRKEIDGDYRSAESRPSETETVSGDTKDSEEPQDSDDRASETAGTC</sequence>
<feature type="compositionally biased region" description="Basic and acidic residues" evidence="1">
    <location>
        <begin position="115"/>
        <end position="130"/>
    </location>
</feature>
<gene>
    <name evidence="2" type="ORF">Tco_1091781</name>
</gene>
<evidence type="ECO:0000313" key="3">
    <source>
        <dbReference type="Proteomes" id="UP001151760"/>
    </source>
</evidence>
<comment type="caution">
    <text evidence="2">The sequence shown here is derived from an EMBL/GenBank/DDBJ whole genome shotgun (WGS) entry which is preliminary data.</text>
</comment>
<accession>A0ABQ5IA37</accession>
<proteinExistence type="predicted"/>
<organism evidence="2 3">
    <name type="scientific">Tanacetum coccineum</name>
    <dbReference type="NCBI Taxonomy" id="301880"/>
    <lineage>
        <taxon>Eukaryota</taxon>
        <taxon>Viridiplantae</taxon>
        <taxon>Streptophyta</taxon>
        <taxon>Embryophyta</taxon>
        <taxon>Tracheophyta</taxon>
        <taxon>Spermatophyta</taxon>
        <taxon>Magnoliopsida</taxon>
        <taxon>eudicotyledons</taxon>
        <taxon>Gunneridae</taxon>
        <taxon>Pentapetalae</taxon>
        <taxon>asterids</taxon>
        <taxon>campanulids</taxon>
        <taxon>Asterales</taxon>
        <taxon>Asteraceae</taxon>
        <taxon>Asteroideae</taxon>
        <taxon>Anthemideae</taxon>
        <taxon>Anthemidinae</taxon>
        <taxon>Tanacetum</taxon>
    </lineage>
</organism>
<name>A0ABQ5IA37_9ASTR</name>
<dbReference type="Proteomes" id="UP001151760">
    <property type="component" value="Unassembled WGS sequence"/>
</dbReference>
<keyword evidence="3" id="KW-1185">Reference proteome</keyword>
<feature type="compositionally biased region" description="Basic and acidic residues" evidence="1">
    <location>
        <begin position="88"/>
        <end position="108"/>
    </location>
</feature>
<reference evidence="2" key="2">
    <citation type="submission" date="2022-01" db="EMBL/GenBank/DDBJ databases">
        <authorList>
            <person name="Yamashiro T."/>
            <person name="Shiraishi A."/>
            <person name="Satake H."/>
            <person name="Nakayama K."/>
        </authorList>
    </citation>
    <scope>NUCLEOTIDE SEQUENCE</scope>
</reference>
<dbReference type="EMBL" id="BQNB010020465">
    <property type="protein sequence ID" value="GJT96263.1"/>
    <property type="molecule type" value="Genomic_DNA"/>
</dbReference>